<keyword evidence="3" id="KW-0328">Glycosyltransferase</keyword>
<keyword evidence="6 8" id="KW-1133">Transmembrane helix</keyword>
<feature type="transmembrane region" description="Helical" evidence="8">
    <location>
        <begin position="325"/>
        <end position="346"/>
    </location>
</feature>
<dbReference type="AlphaFoldDB" id="A0A2W1JP30"/>
<dbReference type="EMBL" id="PQWO01000001">
    <property type="protein sequence ID" value="PZD75049.1"/>
    <property type="molecule type" value="Genomic_DNA"/>
</dbReference>
<dbReference type="PANTHER" id="PTHR33908:SF11">
    <property type="entry name" value="MEMBRANE PROTEIN"/>
    <property type="match status" value="1"/>
</dbReference>
<dbReference type="Pfam" id="PF13231">
    <property type="entry name" value="PMT_2"/>
    <property type="match status" value="1"/>
</dbReference>
<dbReference type="GO" id="GO:0016763">
    <property type="term" value="F:pentosyltransferase activity"/>
    <property type="evidence" value="ECO:0007669"/>
    <property type="project" value="TreeGrafter"/>
</dbReference>
<feature type="transmembrane region" description="Helical" evidence="8">
    <location>
        <begin position="139"/>
        <end position="158"/>
    </location>
</feature>
<dbReference type="InterPro" id="IPR038731">
    <property type="entry name" value="RgtA/B/C-like"/>
</dbReference>
<evidence type="ECO:0000256" key="5">
    <source>
        <dbReference type="ARBA" id="ARBA00022692"/>
    </source>
</evidence>
<name>A0A2W1JP30_9CYAN</name>
<evidence type="ECO:0000256" key="2">
    <source>
        <dbReference type="ARBA" id="ARBA00022475"/>
    </source>
</evidence>
<dbReference type="PANTHER" id="PTHR33908">
    <property type="entry name" value="MANNOSYLTRANSFERASE YKCB-RELATED"/>
    <property type="match status" value="1"/>
</dbReference>
<feature type="transmembrane region" description="Helical" evidence="8">
    <location>
        <begin position="389"/>
        <end position="407"/>
    </location>
</feature>
<evidence type="ECO:0000256" key="1">
    <source>
        <dbReference type="ARBA" id="ARBA00004651"/>
    </source>
</evidence>
<feature type="transmembrane region" description="Helical" evidence="8">
    <location>
        <begin position="358"/>
        <end position="377"/>
    </location>
</feature>
<keyword evidence="2" id="KW-1003">Cell membrane</keyword>
<organism evidence="10 11">
    <name type="scientific">Acaryochloris thomasi RCC1774</name>
    <dbReference type="NCBI Taxonomy" id="1764569"/>
    <lineage>
        <taxon>Bacteria</taxon>
        <taxon>Bacillati</taxon>
        <taxon>Cyanobacteriota</taxon>
        <taxon>Cyanophyceae</taxon>
        <taxon>Acaryochloridales</taxon>
        <taxon>Acaryochloridaceae</taxon>
        <taxon>Acaryochloris</taxon>
        <taxon>Acaryochloris thomasi</taxon>
    </lineage>
</organism>
<dbReference type="InterPro" id="IPR050297">
    <property type="entry name" value="LipidA_mod_glycosyltrf_83"/>
</dbReference>
<proteinExistence type="predicted"/>
<feature type="transmembrane region" description="Helical" evidence="8">
    <location>
        <begin position="111"/>
        <end position="132"/>
    </location>
</feature>
<evidence type="ECO:0000256" key="4">
    <source>
        <dbReference type="ARBA" id="ARBA00022679"/>
    </source>
</evidence>
<evidence type="ECO:0000256" key="6">
    <source>
        <dbReference type="ARBA" id="ARBA00022989"/>
    </source>
</evidence>
<dbReference type="GO" id="GO:0009103">
    <property type="term" value="P:lipopolysaccharide biosynthetic process"/>
    <property type="evidence" value="ECO:0007669"/>
    <property type="project" value="UniProtKB-ARBA"/>
</dbReference>
<reference evidence="10 11" key="1">
    <citation type="journal article" date="2018" name="Sci. Rep.">
        <title>A novel species of the marine cyanobacterium Acaryochloris with a unique pigment content and lifestyle.</title>
        <authorList>
            <person name="Partensky F."/>
            <person name="Six C."/>
            <person name="Ratin M."/>
            <person name="Garczarek L."/>
            <person name="Vaulot D."/>
            <person name="Probert I."/>
            <person name="Calteau A."/>
            <person name="Gourvil P."/>
            <person name="Marie D."/>
            <person name="Grebert T."/>
            <person name="Bouchier C."/>
            <person name="Le Panse S."/>
            <person name="Gachenot M."/>
            <person name="Rodriguez F."/>
            <person name="Garrido J.L."/>
        </authorList>
    </citation>
    <scope>NUCLEOTIDE SEQUENCE [LARGE SCALE GENOMIC DNA]</scope>
    <source>
        <strain evidence="10 11">RCC1774</strain>
    </source>
</reference>
<feature type="transmembrane region" description="Helical" evidence="8">
    <location>
        <begin position="191"/>
        <end position="221"/>
    </location>
</feature>
<dbReference type="RefSeq" id="WP_233501256.1">
    <property type="nucleotide sequence ID" value="NZ_CAWNWM010000001.1"/>
</dbReference>
<keyword evidence="11" id="KW-1185">Reference proteome</keyword>
<evidence type="ECO:0000256" key="7">
    <source>
        <dbReference type="ARBA" id="ARBA00023136"/>
    </source>
</evidence>
<comment type="subcellular location">
    <subcellularLocation>
        <location evidence="1">Cell membrane</location>
        <topology evidence="1">Multi-pass membrane protein</topology>
    </subcellularLocation>
</comment>
<dbReference type="GO" id="GO:0005886">
    <property type="term" value="C:plasma membrane"/>
    <property type="evidence" value="ECO:0007669"/>
    <property type="project" value="UniProtKB-SubCell"/>
</dbReference>
<keyword evidence="7 8" id="KW-0472">Membrane</keyword>
<accession>A0A2W1JP30</accession>
<keyword evidence="5 8" id="KW-0812">Transmembrane</keyword>
<evidence type="ECO:0000313" key="10">
    <source>
        <dbReference type="EMBL" id="PZD75049.1"/>
    </source>
</evidence>
<evidence type="ECO:0000256" key="3">
    <source>
        <dbReference type="ARBA" id="ARBA00022676"/>
    </source>
</evidence>
<feature type="transmembrane region" description="Helical" evidence="8">
    <location>
        <begin position="299"/>
        <end position="319"/>
    </location>
</feature>
<feature type="domain" description="Glycosyltransferase RgtA/B/C/D-like" evidence="9">
    <location>
        <begin position="91"/>
        <end position="249"/>
    </location>
</feature>
<evidence type="ECO:0000313" key="11">
    <source>
        <dbReference type="Proteomes" id="UP000248857"/>
    </source>
</evidence>
<gene>
    <name evidence="10" type="ORF">C1752_00392</name>
</gene>
<sequence>MLLKRIDRVRWLIIALLLGVCLRFSALGHKVYWHDEVFTSIRATGHSPSEVVSDLSDGRIVQPAELMAYRQFDATKGLQDATNALLRHPEHPPLYYFLVRFWMQWVGDSTAAVRSLSAVLSLLIFPALYWLCWELFGDTTVGTVAIALLAVSPFHLLYAQEAREYSLWTFTVVMSSASLLRALRWNQPKDWGLYTLTIIMGLYTSLFAVLPTLSQGLYVLIREGGRWTRRTKVMLLVMATAGVAYIPWIVTFATQLDIVHAQTNWLNVDEPLLSLAIFWGLHISSPFVDLGLDMTDLRIFIRLACALTFLGTALVVLVRHSPPRAWLFVLLLIGVTLIALIVPDLLLGGQRSSNSRYFVPTLIGLQIAVSFCLAHWLKHPHSRQRLLGKSLLMGLFGLGLVSCLLILKSPTWWTKWFAPETIATANFLNQQERPLLMSDLAGNRLGLLLSMSDRLNDTVRFQLAVPSHFPSIPEQGSIFVFGPHDSFHDVFREQQFTLEQVQQPGVQLSTLQVQSAPALAPKAQTKVE</sequence>
<comment type="caution">
    <text evidence="10">The sequence shown here is derived from an EMBL/GenBank/DDBJ whole genome shotgun (WGS) entry which is preliminary data.</text>
</comment>
<keyword evidence="4" id="KW-0808">Transferase</keyword>
<dbReference type="Proteomes" id="UP000248857">
    <property type="component" value="Unassembled WGS sequence"/>
</dbReference>
<feature type="transmembrane region" description="Helical" evidence="8">
    <location>
        <begin position="233"/>
        <end position="252"/>
    </location>
</feature>
<protein>
    <recommendedName>
        <fullName evidence="9">Glycosyltransferase RgtA/B/C/D-like domain-containing protein</fullName>
    </recommendedName>
</protein>
<evidence type="ECO:0000256" key="8">
    <source>
        <dbReference type="SAM" id="Phobius"/>
    </source>
</evidence>
<evidence type="ECO:0000259" key="9">
    <source>
        <dbReference type="Pfam" id="PF13231"/>
    </source>
</evidence>